<evidence type="ECO:0000313" key="2">
    <source>
        <dbReference type="Proteomes" id="UP001185092"/>
    </source>
</evidence>
<name>A0AAE4BRZ4_9BACT</name>
<keyword evidence="2" id="KW-1185">Reference proteome</keyword>
<accession>A0AAE4BRZ4</accession>
<reference evidence="1" key="1">
    <citation type="submission" date="2023-07" db="EMBL/GenBank/DDBJ databases">
        <title>Genomic Encyclopedia of Type Strains, Phase IV (KMG-IV): sequencing the most valuable type-strain genomes for metagenomic binning, comparative biology and taxonomic classification.</title>
        <authorList>
            <person name="Goeker M."/>
        </authorList>
    </citation>
    <scope>NUCLEOTIDE SEQUENCE</scope>
    <source>
        <strain evidence="1">DSM 26174</strain>
    </source>
</reference>
<dbReference type="Proteomes" id="UP001185092">
    <property type="component" value="Unassembled WGS sequence"/>
</dbReference>
<dbReference type="AlphaFoldDB" id="A0AAE4BRZ4"/>
<proteinExistence type="predicted"/>
<organism evidence="1 2">
    <name type="scientific">Aureibacter tunicatorum</name>
    <dbReference type="NCBI Taxonomy" id="866807"/>
    <lineage>
        <taxon>Bacteria</taxon>
        <taxon>Pseudomonadati</taxon>
        <taxon>Bacteroidota</taxon>
        <taxon>Cytophagia</taxon>
        <taxon>Cytophagales</taxon>
        <taxon>Persicobacteraceae</taxon>
        <taxon>Aureibacter</taxon>
    </lineage>
</organism>
<protein>
    <submittedName>
        <fullName evidence="1">Uncharacterized protein</fullName>
    </submittedName>
</protein>
<comment type="caution">
    <text evidence="1">The sequence shown here is derived from an EMBL/GenBank/DDBJ whole genome shotgun (WGS) entry which is preliminary data.</text>
</comment>
<gene>
    <name evidence="1" type="ORF">HNQ88_002253</name>
</gene>
<dbReference type="EMBL" id="JAVDQD010000002">
    <property type="protein sequence ID" value="MDR6239216.1"/>
    <property type="molecule type" value="Genomic_DNA"/>
</dbReference>
<evidence type="ECO:0000313" key="1">
    <source>
        <dbReference type="EMBL" id="MDR6239216.1"/>
    </source>
</evidence>
<sequence>MNQLYISLITLFLFSGCTLKGNYSSVYDREEIKISLKNDVVYVCGGKYSKKFHSYSSCRGLNNCKSKVS</sequence>